<accession>A0AAX1UM45</accession>
<reference evidence="2 3" key="1">
    <citation type="submission" date="2018-08" db="EMBL/GenBank/DDBJ databases">
        <title>Draft genome sequence of Rhodobacter sphaeroides FY.</title>
        <authorList>
            <person name="Rayyan A."/>
            <person name="Meyer T.E."/>
            <person name="Kyndt J.A."/>
        </authorList>
    </citation>
    <scope>NUCLEOTIDE SEQUENCE [LARGE SCALE GENOMIC DNA]</scope>
    <source>
        <strain evidence="2 3">FY</strain>
    </source>
</reference>
<sequence>MSNQSYTPDTAAADALETLHDRTVDVLAGFDTMVEKAEPEFLPLARRFQDLHRRQSSEIAALLSVAGRSPGDDGTFMSTVNRAVVSLRAIFDKIDEDVIQQIESGEQNVIDAFDEAIAQPQPPEVATKLSELRQELVRLLEEARAATS</sequence>
<dbReference type="GeneID" id="67449189"/>
<name>A0AAX1UM45_CERSP</name>
<gene>
    <name evidence="2" type="ORF">D1114_10470</name>
</gene>
<dbReference type="Pfam" id="PF09537">
    <property type="entry name" value="DUF2383"/>
    <property type="match status" value="1"/>
</dbReference>
<dbReference type="Gene3D" id="1.20.1260.10">
    <property type="match status" value="1"/>
</dbReference>
<dbReference type="InterPro" id="IPR012347">
    <property type="entry name" value="Ferritin-like"/>
</dbReference>
<organism evidence="2 3">
    <name type="scientific">Cereibacter sphaeroides</name>
    <name type="common">Rhodobacter sphaeroides</name>
    <dbReference type="NCBI Taxonomy" id="1063"/>
    <lineage>
        <taxon>Bacteria</taxon>
        <taxon>Pseudomonadati</taxon>
        <taxon>Pseudomonadota</taxon>
        <taxon>Alphaproteobacteria</taxon>
        <taxon>Rhodobacterales</taxon>
        <taxon>Paracoccaceae</taxon>
        <taxon>Cereibacter</taxon>
    </lineage>
</organism>
<evidence type="ECO:0000313" key="3">
    <source>
        <dbReference type="Proteomes" id="UP000266305"/>
    </source>
</evidence>
<protein>
    <submittedName>
        <fullName evidence="2">DUF2383 domain-containing protein</fullName>
    </submittedName>
</protein>
<evidence type="ECO:0000313" key="2">
    <source>
        <dbReference type="EMBL" id="RHZ95225.1"/>
    </source>
</evidence>
<dbReference type="RefSeq" id="WP_012641394.1">
    <property type="nucleotide sequence ID" value="NZ_CP033435.1"/>
</dbReference>
<dbReference type="Proteomes" id="UP000266305">
    <property type="component" value="Unassembled WGS sequence"/>
</dbReference>
<dbReference type="InterPro" id="IPR019052">
    <property type="entry name" value="DUF2383"/>
</dbReference>
<dbReference type="AlphaFoldDB" id="A0AAX1UM45"/>
<feature type="domain" description="DUF2383" evidence="1">
    <location>
        <begin position="12"/>
        <end position="118"/>
    </location>
</feature>
<comment type="caution">
    <text evidence="2">The sequence shown here is derived from an EMBL/GenBank/DDBJ whole genome shotgun (WGS) entry which is preliminary data.</text>
</comment>
<proteinExistence type="predicted"/>
<evidence type="ECO:0000259" key="1">
    <source>
        <dbReference type="Pfam" id="PF09537"/>
    </source>
</evidence>
<dbReference type="EMBL" id="QWGP01000009">
    <property type="protein sequence ID" value="RHZ95225.1"/>
    <property type="molecule type" value="Genomic_DNA"/>
</dbReference>